<keyword evidence="7" id="KW-1185">Reference proteome</keyword>
<dbReference type="PANTHER" id="PTHR35530">
    <property type="entry name" value="TAUTOMERASE-RELATED"/>
    <property type="match status" value="1"/>
</dbReference>
<feature type="domain" description="4-oxalocrotonate tautomerase-like" evidence="5">
    <location>
        <begin position="2"/>
        <end position="61"/>
    </location>
</feature>
<organism evidence="6 7">
    <name type="scientific">Salipaludibacillus neizhouensis</name>
    <dbReference type="NCBI Taxonomy" id="885475"/>
    <lineage>
        <taxon>Bacteria</taxon>
        <taxon>Bacillati</taxon>
        <taxon>Bacillota</taxon>
        <taxon>Bacilli</taxon>
        <taxon>Bacillales</taxon>
        <taxon>Bacillaceae</taxon>
    </lineage>
</organism>
<dbReference type="GO" id="GO:0016853">
    <property type="term" value="F:isomerase activity"/>
    <property type="evidence" value="ECO:0007669"/>
    <property type="project" value="UniProtKB-UniRule"/>
</dbReference>
<dbReference type="EC" id="5.3.2.-" evidence="4"/>
<dbReference type="InterPro" id="IPR004370">
    <property type="entry name" value="4-OT-like_dom"/>
</dbReference>
<protein>
    <recommendedName>
        <fullName evidence="4">Tautomerase</fullName>
        <ecNumber evidence="4">5.3.2.-</ecNumber>
    </recommendedName>
</protein>
<dbReference type="NCBIfam" id="TIGR00013">
    <property type="entry name" value="taut"/>
    <property type="match status" value="1"/>
</dbReference>
<evidence type="ECO:0000256" key="2">
    <source>
        <dbReference type="ARBA" id="ARBA00023235"/>
    </source>
</evidence>
<dbReference type="AlphaFoldDB" id="A0A3A9KBV6"/>
<dbReference type="Proteomes" id="UP000281498">
    <property type="component" value="Unassembled WGS sequence"/>
</dbReference>
<evidence type="ECO:0000256" key="1">
    <source>
        <dbReference type="ARBA" id="ARBA00006723"/>
    </source>
</evidence>
<dbReference type="Gene3D" id="3.30.429.10">
    <property type="entry name" value="Macrophage Migration Inhibitory Factor"/>
    <property type="match status" value="1"/>
</dbReference>
<comment type="similarity">
    <text evidence="1 4">Belongs to the 4-oxalocrotonate tautomerase family.</text>
</comment>
<dbReference type="RefSeq" id="WP_110937421.1">
    <property type="nucleotide sequence ID" value="NZ_KZ614146.1"/>
</dbReference>
<dbReference type="OrthoDB" id="5405937at2"/>
<dbReference type="Pfam" id="PF01361">
    <property type="entry name" value="Tautomerase"/>
    <property type="match status" value="1"/>
</dbReference>
<dbReference type="NCBIfam" id="NF002524">
    <property type="entry name" value="PRK01964.1"/>
    <property type="match status" value="1"/>
</dbReference>
<sequence length="65" mass="7202">MPIVNVNIMEGRPKEKIEKVISEITATMSNTLDVPKETVRVIVTEIPKTHWGIAGESVSKRNASK</sequence>
<gene>
    <name evidence="6" type="ORF">CR203_11295</name>
</gene>
<evidence type="ECO:0000256" key="4">
    <source>
        <dbReference type="RuleBase" id="RU362032"/>
    </source>
</evidence>
<proteinExistence type="inferred from homology"/>
<dbReference type="InterPro" id="IPR018191">
    <property type="entry name" value="4-OT"/>
</dbReference>
<reference evidence="6 7" key="1">
    <citation type="submission" date="2017-10" db="EMBL/GenBank/DDBJ databases">
        <title>Bacillus sp. nov., a halophilic bacterium isolated from a Keqin Lake.</title>
        <authorList>
            <person name="Wang H."/>
        </authorList>
    </citation>
    <scope>NUCLEOTIDE SEQUENCE [LARGE SCALE GENOMIC DNA]</scope>
    <source>
        <strain evidence="6 7">KCTC 13187</strain>
    </source>
</reference>
<dbReference type="SUPFAM" id="SSF55331">
    <property type="entry name" value="Tautomerase/MIF"/>
    <property type="match status" value="1"/>
</dbReference>
<dbReference type="EMBL" id="PDOE01000004">
    <property type="protein sequence ID" value="RKL67093.1"/>
    <property type="molecule type" value="Genomic_DNA"/>
</dbReference>
<feature type="active site" description="Proton acceptor; via imino nitrogen" evidence="3">
    <location>
        <position position="2"/>
    </location>
</feature>
<evidence type="ECO:0000313" key="7">
    <source>
        <dbReference type="Proteomes" id="UP000281498"/>
    </source>
</evidence>
<accession>A0A3A9KBV6</accession>
<evidence type="ECO:0000256" key="3">
    <source>
        <dbReference type="PIRSR" id="PIRSR618191-1"/>
    </source>
</evidence>
<keyword evidence="2 4" id="KW-0413">Isomerase</keyword>
<name>A0A3A9KBV6_9BACI</name>
<evidence type="ECO:0000259" key="5">
    <source>
        <dbReference type="Pfam" id="PF01361"/>
    </source>
</evidence>
<comment type="caution">
    <text evidence="6">The sequence shown here is derived from an EMBL/GenBank/DDBJ whole genome shotgun (WGS) entry which is preliminary data.</text>
</comment>
<evidence type="ECO:0000313" key="6">
    <source>
        <dbReference type="EMBL" id="RKL67093.1"/>
    </source>
</evidence>
<dbReference type="InterPro" id="IPR014347">
    <property type="entry name" value="Tautomerase/MIF_sf"/>
</dbReference>
<dbReference type="PANTHER" id="PTHR35530:SF1">
    <property type="entry name" value="2-HYDROXYMUCONATE TAUTOMERASE"/>
    <property type="match status" value="1"/>
</dbReference>